<evidence type="ECO:0000256" key="8">
    <source>
        <dbReference type="ARBA" id="ARBA00023242"/>
    </source>
</evidence>
<dbReference type="OrthoDB" id="295033at2759"/>
<dbReference type="FunFam" id="3.40.50.300:FF:000925">
    <property type="entry name" value="DNA mismatch repair protein MSH2"/>
    <property type="match status" value="1"/>
</dbReference>
<dbReference type="GO" id="GO:0006312">
    <property type="term" value="P:mitotic recombination"/>
    <property type="evidence" value="ECO:0007669"/>
    <property type="project" value="TreeGrafter"/>
</dbReference>
<evidence type="ECO:0000256" key="10">
    <source>
        <dbReference type="SAM" id="Coils"/>
    </source>
</evidence>
<reference evidence="12" key="1">
    <citation type="submission" date="2020-06" db="EMBL/GenBank/DDBJ databases">
        <title>Genomes of multiple members of Pneumocystis genus reveal paths to human pathogen Pneumocystis jirovecii.</title>
        <authorList>
            <person name="Cisse O.H."/>
            <person name="Ma L."/>
            <person name="Dekker J."/>
            <person name="Khil P."/>
            <person name="Jo J."/>
            <person name="Brenchley J."/>
            <person name="Blair R."/>
            <person name="Pahar B."/>
            <person name="Chabe M."/>
            <person name="Van Rompay K.A."/>
            <person name="Keesler R."/>
            <person name="Sukura A."/>
            <person name="Hirsch V."/>
            <person name="Kutty G."/>
            <person name="Liu Y."/>
            <person name="Peng L."/>
            <person name="Chen J."/>
            <person name="Song J."/>
            <person name="Weissenbacher-Lang C."/>
            <person name="Xu J."/>
            <person name="Upham N.S."/>
            <person name="Stajich J.E."/>
            <person name="Cuomo C.A."/>
            <person name="Cushion M.T."/>
            <person name="Kovacs J.A."/>
        </authorList>
    </citation>
    <scope>NUCLEOTIDE SEQUENCE</scope>
    <source>
        <strain evidence="12">2A</strain>
    </source>
</reference>
<evidence type="ECO:0000256" key="9">
    <source>
        <dbReference type="ARBA" id="ARBA00073545"/>
    </source>
</evidence>
<dbReference type="Pfam" id="PF05190">
    <property type="entry name" value="MutS_IV"/>
    <property type="match status" value="1"/>
</dbReference>
<dbReference type="PIRSF" id="PIRSF005813">
    <property type="entry name" value="MSH2"/>
    <property type="match status" value="1"/>
</dbReference>
<dbReference type="Pfam" id="PF05188">
    <property type="entry name" value="MutS_II"/>
    <property type="match status" value="1"/>
</dbReference>
<dbReference type="InterPro" id="IPR007860">
    <property type="entry name" value="DNA_mmatch_repair_MutS_con_dom"/>
</dbReference>
<accession>A0A899FUT6</accession>
<dbReference type="Proteomes" id="UP000663699">
    <property type="component" value="Chromosome 2"/>
</dbReference>
<evidence type="ECO:0000313" key="13">
    <source>
        <dbReference type="Proteomes" id="UP000663699"/>
    </source>
</evidence>
<dbReference type="Gene3D" id="3.30.420.110">
    <property type="entry name" value="MutS, connector domain"/>
    <property type="match status" value="1"/>
</dbReference>
<evidence type="ECO:0000256" key="5">
    <source>
        <dbReference type="ARBA" id="ARBA00022840"/>
    </source>
</evidence>
<dbReference type="AlphaFoldDB" id="A0A899FUT6"/>
<dbReference type="PANTHER" id="PTHR11361:SF35">
    <property type="entry name" value="DNA MISMATCH REPAIR PROTEIN MSH2"/>
    <property type="match status" value="1"/>
</dbReference>
<dbReference type="GO" id="GO:0030983">
    <property type="term" value="F:mismatched DNA binding"/>
    <property type="evidence" value="ECO:0007669"/>
    <property type="project" value="InterPro"/>
</dbReference>
<gene>
    <name evidence="12" type="ORF">MERGE_001724</name>
</gene>
<comment type="similarity">
    <text evidence="2">Belongs to the DNA mismatch repair MutS family.</text>
</comment>
<evidence type="ECO:0000256" key="4">
    <source>
        <dbReference type="ARBA" id="ARBA00022741"/>
    </source>
</evidence>
<evidence type="ECO:0000313" key="12">
    <source>
        <dbReference type="EMBL" id="QSL64423.1"/>
    </source>
</evidence>
<dbReference type="PANTHER" id="PTHR11361">
    <property type="entry name" value="DNA MISMATCH REPAIR PROTEIN MUTS FAMILY MEMBER"/>
    <property type="match status" value="1"/>
</dbReference>
<keyword evidence="7" id="KW-0227">DNA damage</keyword>
<organism evidence="12 13">
    <name type="scientific">Pneumocystis wakefieldiae</name>
    <dbReference type="NCBI Taxonomy" id="38082"/>
    <lineage>
        <taxon>Eukaryota</taxon>
        <taxon>Fungi</taxon>
        <taxon>Dikarya</taxon>
        <taxon>Ascomycota</taxon>
        <taxon>Taphrinomycotina</taxon>
        <taxon>Pneumocystomycetes</taxon>
        <taxon>Pneumocystaceae</taxon>
        <taxon>Pneumocystis</taxon>
    </lineage>
</organism>
<keyword evidence="10" id="KW-0175">Coiled coil</keyword>
<feature type="coiled-coil region" evidence="10">
    <location>
        <begin position="321"/>
        <end position="355"/>
    </location>
</feature>
<dbReference type="GO" id="GO:0006298">
    <property type="term" value="P:mismatch repair"/>
    <property type="evidence" value="ECO:0007669"/>
    <property type="project" value="InterPro"/>
</dbReference>
<dbReference type="GO" id="GO:0005524">
    <property type="term" value="F:ATP binding"/>
    <property type="evidence" value="ECO:0007669"/>
    <property type="project" value="UniProtKB-KW"/>
</dbReference>
<dbReference type="InterPro" id="IPR011184">
    <property type="entry name" value="DNA_mismatch_repair_Msh2"/>
</dbReference>
<dbReference type="Pfam" id="PF00488">
    <property type="entry name" value="MutS_V"/>
    <property type="match status" value="1"/>
</dbReference>
<dbReference type="InterPro" id="IPR000432">
    <property type="entry name" value="DNA_mismatch_repair_MutS_C"/>
</dbReference>
<evidence type="ECO:0000256" key="3">
    <source>
        <dbReference type="ARBA" id="ARBA00019549"/>
    </source>
</evidence>
<keyword evidence="5" id="KW-0067">ATP-binding</keyword>
<evidence type="ECO:0000256" key="2">
    <source>
        <dbReference type="ARBA" id="ARBA00006271"/>
    </source>
</evidence>
<dbReference type="InterPro" id="IPR036678">
    <property type="entry name" value="MutS_con_dom_sf"/>
</dbReference>
<name>A0A899FUT6_9ASCO</name>
<dbReference type="Gene3D" id="3.40.50.300">
    <property type="entry name" value="P-loop containing nucleotide triphosphate hydrolases"/>
    <property type="match status" value="1"/>
</dbReference>
<dbReference type="GO" id="GO:0140664">
    <property type="term" value="F:ATP-dependent DNA damage sensor activity"/>
    <property type="evidence" value="ECO:0007669"/>
    <property type="project" value="InterPro"/>
</dbReference>
<dbReference type="Gene3D" id="1.10.1420.10">
    <property type="match status" value="2"/>
</dbReference>
<dbReference type="EMBL" id="CP054533">
    <property type="protein sequence ID" value="QSL64423.1"/>
    <property type="molecule type" value="Genomic_DNA"/>
</dbReference>
<dbReference type="SUPFAM" id="SSF48334">
    <property type="entry name" value="DNA repair protein MutS, domain III"/>
    <property type="match status" value="1"/>
</dbReference>
<keyword evidence="4" id="KW-0547">Nucleotide-binding</keyword>
<dbReference type="SMART" id="SM00533">
    <property type="entry name" value="MUTSd"/>
    <property type="match status" value="1"/>
</dbReference>
<sequence>MSLLAVKVLAKGNQRSVGIAFADFVAKKFGVSEFDDNELFNNLEFVLVQQNVKEALVCCGNRESFESSKIGSIVQEAGAKVIHVNSKDFKTGIVEQEWGRIVDENSLKILSHIDDKICKDSVSLIINYLLSTNDLMESEKFEIYRYNLSQYMKLDIPALKALSLFPSASSESSVCLYNLLNRCKTPIGSRLLTQWIKQPLLDQNEIEKRHTLVEAFCKSIETMRIIQDFLKSFPDIYKLSRKFEKKDATLEEVVRVYQTVVKIPNIIDAFERIEDDKYMSLIEESYLSKLKELYGIFNKYIELVETTINFESMNNNECVVKSEFDESLRRLSDQLDELKNKIQEEYIRVSEDLEQDALKKLKLEQSEIYGWCLRITRSQSHYIKSKDYIELSVLKSGIYFTTLTMRKLSNKYNDIMNQYKNQQKHLVKEIVEIAASFSPVMEKLGLVISQLDVIISFSDISISSIIPYVRPIMSKKNKIILKDSRHPCLEIQSDITFISNDVNLERGVSEFLIITGPNMGGKSTYIRQIGLIVLMAQIGCFVPCAEAEISIFDSILARVGANDSQLKGISTFMAEMLETATILQTASSNSLIIIDELGRGTSTTDGFGLAWAISEYIISKINAFSLFATHFHELTELSKKYSIVKNLNVIFHLENDNKNKDLTLLYQVKPGICDQSFGIHVAKMINFPESVVKLAKRKADELENSVSMINNGECVTEDIKTGTNILLQIMNDWKKRIKESDMSGLEMLNIFRNLVQEKYISDIENNTWIQKFITE</sequence>
<dbReference type="InterPro" id="IPR045076">
    <property type="entry name" value="MutS"/>
</dbReference>
<comment type="subcellular location">
    <subcellularLocation>
        <location evidence="1">Nucleus</location>
    </subcellularLocation>
</comment>
<dbReference type="InterPro" id="IPR007696">
    <property type="entry name" value="DNA_mismatch_repair_MutS_core"/>
</dbReference>
<feature type="domain" description="DNA mismatch repair proteins mutS family" evidence="11">
    <location>
        <begin position="590"/>
        <end position="606"/>
    </location>
</feature>
<evidence type="ECO:0000256" key="7">
    <source>
        <dbReference type="ARBA" id="ARBA00023204"/>
    </source>
</evidence>
<keyword evidence="6" id="KW-0238">DNA-binding</keyword>
<evidence type="ECO:0000259" key="11">
    <source>
        <dbReference type="PROSITE" id="PS00486"/>
    </source>
</evidence>
<dbReference type="InterPro" id="IPR007861">
    <property type="entry name" value="DNA_mismatch_repair_MutS_clamp"/>
</dbReference>
<dbReference type="GO" id="GO:0032301">
    <property type="term" value="C:MutSalpha complex"/>
    <property type="evidence" value="ECO:0007669"/>
    <property type="project" value="TreeGrafter"/>
</dbReference>
<proteinExistence type="inferred from homology"/>
<dbReference type="Pfam" id="PF05192">
    <property type="entry name" value="MutS_III"/>
    <property type="match status" value="1"/>
</dbReference>
<keyword evidence="8" id="KW-0539">Nucleus</keyword>
<dbReference type="SUPFAM" id="SSF52540">
    <property type="entry name" value="P-loop containing nucleoside triphosphate hydrolases"/>
    <property type="match status" value="1"/>
</dbReference>
<keyword evidence="7" id="KW-0234">DNA repair</keyword>
<dbReference type="SMART" id="SM00534">
    <property type="entry name" value="MUTSac"/>
    <property type="match status" value="1"/>
</dbReference>
<dbReference type="InterPro" id="IPR032642">
    <property type="entry name" value="Msh2_ATP-bd"/>
</dbReference>
<evidence type="ECO:0000256" key="6">
    <source>
        <dbReference type="ARBA" id="ARBA00023125"/>
    </source>
</evidence>
<dbReference type="InterPro" id="IPR036187">
    <property type="entry name" value="DNA_mismatch_repair_MutS_sf"/>
</dbReference>
<dbReference type="PROSITE" id="PS00486">
    <property type="entry name" value="DNA_MISMATCH_REPAIR_2"/>
    <property type="match status" value="1"/>
</dbReference>
<dbReference type="CDD" id="cd03285">
    <property type="entry name" value="ABC_MSH2_euk"/>
    <property type="match status" value="1"/>
</dbReference>
<dbReference type="InterPro" id="IPR027417">
    <property type="entry name" value="P-loop_NTPase"/>
</dbReference>
<keyword evidence="13" id="KW-1185">Reference proteome</keyword>
<protein>
    <recommendedName>
        <fullName evidence="9">DNA mismatch repair protein MSH2</fullName>
    </recommendedName>
    <alternativeName>
        <fullName evidence="3">DNA mismatch repair protein Msh2</fullName>
    </alternativeName>
</protein>
<evidence type="ECO:0000256" key="1">
    <source>
        <dbReference type="ARBA" id="ARBA00004123"/>
    </source>
</evidence>